<keyword evidence="2" id="KW-0722">Serine protease inhibitor</keyword>
<dbReference type="InterPro" id="IPR042178">
    <property type="entry name" value="Serpin_sf_1"/>
</dbReference>
<proteinExistence type="predicted"/>
<evidence type="ECO:0000259" key="3">
    <source>
        <dbReference type="Pfam" id="PF00079"/>
    </source>
</evidence>
<keyword evidence="5" id="KW-1185">Reference proteome</keyword>
<comment type="caution">
    <text evidence="4">The sequence shown here is derived from an EMBL/GenBank/DDBJ whole genome shotgun (WGS) entry which is preliminary data.</text>
</comment>
<dbReference type="GO" id="GO:0004867">
    <property type="term" value="F:serine-type endopeptidase inhibitor activity"/>
    <property type="evidence" value="ECO:0007669"/>
    <property type="project" value="UniProtKB-KW"/>
</dbReference>
<evidence type="ECO:0000256" key="1">
    <source>
        <dbReference type="ARBA" id="ARBA00022690"/>
    </source>
</evidence>
<gene>
    <name evidence="4" type="ORF">HPB52_011080</name>
</gene>
<protein>
    <recommendedName>
        <fullName evidence="3">Serpin domain-containing protein</fullName>
    </recommendedName>
</protein>
<dbReference type="InterPro" id="IPR023796">
    <property type="entry name" value="Serpin_dom"/>
</dbReference>
<dbReference type="Pfam" id="PF00079">
    <property type="entry name" value="Serpin"/>
    <property type="match status" value="1"/>
</dbReference>
<dbReference type="SUPFAM" id="SSF56574">
    <property type="entry name" value="Serpins"/>
    <property type="match status" value="1"/>
</dbReference>
<accession>A0A9D4Q9Q4</accession>
<dbReference type="AlphaFoldDB" id="A0A9D4Q9Q4"/>
<dbReference type="Gene3D" id="3.30.497.10">
    <property type="entry name" value="Antithrombin, subunit I, domain 2"/>
    <property type="match status" value="1"/>
</dbReference>
<evidence type="ECO:0000313" key="4">
    <source>
        <dbReference type="EMBL" id="KAH7972321.1"/>
    </source>
</evidence>
<organism evidence="4 5">
    <name type="scientific">Rhipicephalus sanguineus</name>
    <name type="common">Brown dog tick</name>
    <name type="synonym">Ixodes sanguineus</name>
    <dbReference type="NCBI Taxonomy" id="34632"/>
    <lineage>
        <taxon>Eukaryota</taxon>
        <taxon>Metazoa</taxon>
        <taxon>Ecdysozoa</taxon>
        <taxon>Arthropoda</taxon>
        <taxon>Chelicerata</taxon>
        <taxon>Arachnida</taxon>
        <taxon>Acari</taxon>
        <taxon>Parasitiformes</taxon>
        <taxon>Ixodida</taxon>
        <taxon>Ixodoidea</taxon>
        <taxon>Ixodidae</taxon>
        <taxon>Rhipicephalinae</taxon>
        <taxon>Rhipicephalus</taxon>
        <taxon>Rhipicephalus</taxon>
    </lineage>
</organism>
<reference evidence="4" key="1">
    <citation type="journal article" date="2020" name="Cell">
        <title>Large-Scale Comparative Analyses of Tick Genomes Elucidate Their Genetic Diversity and Vector Capacities.</title>
        <authorList>
            <consortium name="Tick Genome and Microbiome Consortium (TIGMIC)"/>
            <person name="Jia N."/>
            <person name="Wang J."/>
            <person name="Shi W."/>
            <person name="Du L."/>
            <person name="Sun Y."/>
            <person name="Zhan W."/>
            <person name="Jiang J.F."/>
            <person name="Wang Q."/>
            <person name="Zhang B."/>
            <person name="Ji P."/>
            <person name="Bell-Sakyi L."/>
            <person name="Cui X.M."/>
            <person name="Yuan T.T."/>
            <person name="Jiang B.G."/>
            <person name="Yang W.F."/>
            <person name="Lam T.T."/>
            <person name="Chang Q.C."/>
            <person name="Ding S.J."/>
            <person name="Wang X.J."/>
            <person name="Zhu J.G."/>
            <person name="Ruan X.D."/>
            <person name="Zhao L."/>
            <person name="Wei J.T."/>
            <person name="Ye R.Z."/>
            <person name="Que T.C."/>
            <person name="Du C.H."/>
            <person name="Zhou Y.H."/>
            <person name="Cheng J.X."/>
            <person name="Dai P.F."/>
            <person name="Guo W.B."/>
            <person name="Han X.H."/>
            <person name="Huang E.J."/>
            <person name="Li L.F."/>
            <person name="Wei W."/>
            <person name="Gao Y.C."/>
            <person name="Liu J.Z."/>
            <person name="Shao H.Z."/>
            <person name="Wang X."/>
            <person name="Wang C.C."/>
            <person name="Yang T.C."/>
            <person name="Huo Q.B."/>
            <person name="Li W."/>
            <person name="Chen H.Y."/>
            <person name="Chen S.E."/>
            <person name="Zhou L.G."/>
            <person name="Ni X.B."/>
            <person name="Tian J.H."/>
            <person name="Sheng Y."/>
            <person name="Liu T."/>
            <person name="Pan Y.S."/>
            <person name="Xia L.Y."/>
            <person name="Li J."/>
            <person name="Zhao F."/>
            <person name="Cao W.C."/>
        </authorList>
    </citation>
    <scope>NUCLEOTIDE SEQUENCE</scope>
    <source>
        <strain evidence="4">Rsan-2018</strain>
    </source>
</reference>
<dbReference type="VEuPathDB" id="VectorBase:RSAN_048275"/>
<evidence type="ECO:0000256" key="2">
    <source>
        <dbReference type="ARBA" id="ARBA00022900"/>
    </source>
</evidence>
<name>A0A9D4Q9Q4_RHISA</name>
<sequence length="138" mass="14932">MERDLVTNETALRELLQRAVAALDDAGQQPSLLQPCRGSSEEALANPPPVLTVQVTALAGSRGDTAEQILAALGATHEEELLHEFGIVGRVLEPLSPLHVGLASKMYLSTSLELADSFKEAIHQEFGGQVKYHSHRRL</sequence>
<reference evidence="4" key="2">
    <citation type="submission" date="2021-09" db="EMBL/GenBank/DDBJ databases">
        <authorList>
            <person name="Jia N."/>
            <person name="Wang J."/>
            <person name="Shi W."/>
            <person name="Du L."/>
            <person name="Sun Y."/>
            <person name="Zhan W."/>
            <person name="Jiang J."/>
            <person name="Wang Q."/>
            <person name="Zhang B."/>
            <person name="Ji P."/>
            <person name="Sakyi L.B."/>
            <person name="Cui X."/>
            <person name="Yuan T."/>
            <person name="Jiang B."/>
            <person name="Yang W."/>
            <person name="Lam T.T.-Y."/>
            <person name="Chang Q."/>
            <person name="Ding S."/>
            <person name="Wang X."/>
            <person name="Zhu J."/>
            <person name="Ruan X."/>
            <person name="Zhao L."/>
            <person name="Wei J."/>
            <person name="Que T."/>
            <person name="Du C."/>
            <person name="Cheng J."/>
            <person name="Dai P."/>
            <person name="Han X."/>
            <person name="Huang E."/>
            <person name="Gao Y."/>
            <person name="Liu J."/>
            <person name="Shao H."/>
            <person name="Ye R."/>
            <person name="Li L."/>
            <person name="Wei W."/>
            <person name="Wang X."/>
            <person name="Wang C."/>
            <person name="Huo Q."/>
            <person name="Li W."/>
            <person name="Guo W."/>
            <person name="Chen H."/>
            <person name="Chen S."/>
            <person name="Zhou L."/>
            <person name="Zhou L."/>
            <person name="Ni X."/>
            <person name="Tian J."/>
            <person name="Zhou Y."/>
            <person name="Sheng Y."/>
            <person name="Liu T."/>
            <person name="Pan Y."/>
            <person name="Xia L."/>
            <person name="Li J."/>
            <person name="Zhao F."/>
            <person name="Cao W."/>
        </authorList>
    </citation>
    <scope>NUCLEOTIDE SEQUENCE</scope>
    <source>
        <strain evidence="4">Rsan-2018</strain>
        <tissue evidence="4">Larvae</tissue>
    </source>
</reference>
<dbReference type="EMBL" id="JABSTV010001247">
    <property type="protein sequence ID" value="KAH7972321.1"/>
    <property type="molecule type" value="Genomic_DNA"/>
</dbReference>
<feature type="domain" description="Serpin" evidence="3">
    <location>
        <begin position="43"/>
        <end position="131"/>
    </location>
</feature>
<dbReference type="InterPro" id="IPR036186">
    <property type="entry name" value="Serpin_sf"/>
</dbReference>
<dbReference type="Proteomes" id="UP000821837">
    <property type="component" value="Chromosome 11"/>
</dbReference>
<keyword evidence="1" id="KW-0646">Protease inhibitor</keyword>
<evidence type="ECO:0000313" key="5">
    <source>
        <dbReference type="Proteomes" id="UP000821837"/>
    </source>
</evidence>